<dbReference type="GO" id="GO:0004161">
    <property type="term" value="F:dimethylallyltranstransferase activity"/>
    <property type="evidence" value="ECO:0007669"/>
    <property type="project" value="TreeGrafter"/>
</dbReference>
<reference evidence="6" key="1">
    <citation type="submission" date="2020-11" db="EMBL/GenBank/DDBJ databases">
        <authorList>
            <person name="Whitehead M."/>
        </authorList>
    </citation>
    <scope>NUCLEOTIDE SEQUENCE</scope>
    <source>
        <strain evidence="6">EGII</strain>
    </source>
</reference>
<dbReference type="InterPro" id="IPR039702">
    <property type="entry name" value="FPS1-like"/>
</dbReference>
<accession>A0A811VFG4</accession>
<evidence type="ECO:0000256" key="2">
    <source>
        <dbReference type="ARBA" id="ARBA00022679"/>
    </source>
</evidence>
<dbReference type="GO" id="GO:0005737">
    <property type="term" value="C:cytoplasm"/>
    <property type="evidence" value="ECO:0007669"/>
    <property type="project" value="TreeGrafter"/>
</dbReference>
<protein>
    <submittedName>
        <fullName evidence="6">(Mediterranean fruit fly) hypothetical protein</fullName>
    </submittedName>
</protein>
<dbReference type="GO" id="GO:0004337">
    <property type="term" value="F:(2E,6E)-farnesyl diphosphate synthase activity"/>
    <property type="evidence" value="ECO:0007669"/>
    <property type="project" value="TreeGrafter"/>
</dbReference>
<comment type="cofactor">
    <cofactor evidence="1">
        <name>Mg(2+)</name>
        <dbReference type="ChEBI" id="CHEBI:18420"/>
    </cofactor>
</comment>
<dbReference type="GO" id="GO:0045337">
    <property type="term" value="P:farnesyl diphosphate biosynthetic process"/>
    <property type="evidence" value="ECO:0007669"/>
    <property type="project" value="TreeGrafter"/>
</dbReference>
<dbReference type="CDD" id="cd00867">
    <property type="entry name" value="Trans_IPPS"/>
    <property type="match status" value="1"/>
</dbReference>
<comment type="pathway">
    <text evidence="5">Pheromone biosynthesis.</text>
</comment>
<dbReference type="Proteomes" id="UP000606786">
    <property type="component" value="Unassembled WGS sequence"/>
</dbReference>
<keyword evidence="3" id="KW-0479">Metal-binding</keyword>
<proteinExistence type="predicted"/>
<feature type="non-terminal residue" evidence="6">
    <location>
        <position position="1"/>
    </location>
</feature>
<evidence type="ECO:0000256" key="4">
    <source>
        <dbReference type="ARBA" id="ARBA00022842"/>
    </source>
</evidence>
<dbReference type="Gene3D" id="1.10.600.10">
    <property type="entry name" value="Farnesyl Diphosphate Synthase"/>
    <property type="match status" value="1"/>
</dbReference>
<name>A0A811VFG4_CERCA</name>
<dbReference type="InterPro" id="IPR000092">
    <property type="entry name" value="Polyprenyl_synt"/>
</dbReference>
<dbReference type="PANTHER" id="PTHR11525:SF0">
    <property type="entry name" value="FARNESYL PYROPHOSPHATE SYNTHASE"/>
    <property type="match status" value="1"/>
</dbReference>
<dbReference type="GO" id="GO:0042811">
    <property type="term" value="P:pheromone biosynthetic process"/>
    <property type="evidence" value="ECO:0007669"/>
    <property type="project" value="UniProtKB-ARBA"/>
</dbReference>
<comment type="caution">
    <text evidence="6">The sequence shown here is derived from an EMBL/GenBank/DDBJ whole genome shotgun (WGS) entry which is preliminary data.</text>
</comment>
<dbReference type="GO" id="GO:0046872">
    <property type="term" value="F:metal ion binding"/>
    <property type="evidence" value="ECO:0007669"/>
    <property type="project" value="UniProtKB-KW"/>
</dbReference>
<keyword evidence="2" id="KW-0808">Transferase</keyword>
<organism evidence="6 7">
    <name type="scientific">Ceratitis capitata</name>
    <name type="common">Mediterranean fruit fly</name>
    <name type="synonym">Tephritis capitata</name>
    <dbReference type="NCBI Taxonomy" id="7213"/>
    <lineage>
        <taxon>Eukaryota</taxon>
        <taxon>Metazoa</taxon>
        <taxon>Ecdysozoa</taxon>
        <taxon>Arthropoda</taxon>
        <taxon>Hexapoda</taxon>
        <taxon>Insecta</taxon>
        <taxon>Pterygota</taxon>
        <taxon>Neoptera</taxon>
        <taxon>Endopterygota</taxon>
        <taxon>Diptera</taxon>
        <taxon>Brachycera</taxon>
        <taxon>Muscomorpha</taxon>
        <taxon>Tephritoidea</taxon>
        <taxon>Tephritidae</taxon>
        <taxon>Ceratitis</taxon>
        <taxon>Ceratitis</taxon>
    </lineage>
</organism>
<evidence type="ECO:0000313" key="7">
    <source>
        <dbReference type="Proteomes" id="UP000606786"/>
    </source>
</evidence>
<evidence type="ECO:0000256" key="3">
    <source>
        <dbReference type="ARBA" id="ARBA00022723"/>
    </source>
</evidence>
<gene>
    <name evidence="6" type="ORF">CCAP1982_LOCUS21765</name>
</gene>
<dbReference type="EMBL" id="CAJHJT010000056">
    <property type="protein sequence ID" value="CAD7013734.1"/>
    <property type="molecule type" value="Genomic_DNA"/>
</dbReference>
<sequence length="223" mass="25874">INDVFMIENGIFILLKKHFRHLDCYKDLVELFHENIFNCMCGQNMDMILTSKHVSTFNMESYETLVMNKSANTFFHLPVSLGLKLAGVKDKKVFDECKAISQEIGCYYQPKNDFLDCFADSAVTGKESFDIQTNKYSWLAVKCMQLADPQQKAIMEECYGKNDPQKVARVKKLYEELNLPSIYNKYEEEMVRKIKKHIQQAPDGVPRLALLEILKKNCNVDFI</sequence>
<evidence type="ECO:0000256" key="5">
    <source>
        <dbReference type="ARBA" id="ARBA00033740"/>
    </source>
</evidence>
<dbReference type="OrthoDB" id="10257492at2759"/>
<keyword evidence="4" id="KW-0460">Magnesium</keyword>
<dbReference type="PANTHER" id="PTHR11525">
    <property type="entry name" value="FARNESYL-PYROPHOSPHATE SYNTHETASE"/>
    <property type="match status" value="1"/>
</dbReference>
<dbReference type="AlphaFoldDB" id="A0A811VFG4"/>
<dbReference type="InterPro" id="IPR008949">
    <property type="entry name" value="Isoprenoid_synthase_dom_sf"/>
</dbReference>
<evidence type="ECO:0000313" key="6">
    <source>
        <dbReference type="EMBL" id="CAD7013734.1"/>
    </source>
</evidence>
<keyword evidence="7" id="KW-1185">Reference proteome</keyword>
<dbReference type="Pfam" id="PF00348">
    <property type="entry name" value="polyprenyl_synt"/>
    <property type="match status" value="1"/>
</dbReference>
<evidence type="ECO:0000256" key="1">
    <source>
        <dbReference type="ARBA" id="ARBA00001946"/>
    </source>
</evidence>
<dbReference type="SUPFAM" id="SSF48576">
    <property type="entry name" value="Terpenoid synthases"/>
    <property type="match status" value="1"/>
</dbReference>